<comment type="caution">
    <text evidence="2">The sequence shown here is derived from an EMBL/GenBank/DDBJ whole genome shotgun (WGS) entry which is preliminary data.</text>
</comment>
<protein>
    <submittedName>
        <fullName evidence="2">Helix-turn-helix transcriptional regulator</fullName>
    </submittedName>
</protein>
<dbReference type="CDD" id="cd00093">
    <property type="entry name" value="HTH_XRE"/>
    <property type="match status" value="1"/>
</dbReference>
<dbReference type="RefSeq" id="WP_341413354.1">
    <property type="nucleotide sequence ID" value="NZ_JBBPCC010000001.1"/>
</dbReference>
<sequence length="70" mass="7787">MEVRIIAKSNAVTKARIVKGFTQRELADRTGLSYAYISLLERSMKTIGPGTAKKLAEALGEPFEELFELQ</sequence>
<name>A0ABU9DBQ9_9BACL</name>
<dbReference type="Pfam" id="PF01381">
    <property type="entry name" value="HTH_3"/>
    <property type="match status" value="1"/>
</dbReference>
<evidence type="ECO:0000259" key="1">
    <source>
        <dbReference type="PROSITE" id="PS50943"/>
    </source>
</evidence>
<dbReference type="SMART" id="SM00530">
    <property type="entry name" value="HTH_XRE"/>
    <property type="match status" value="1"/>
</dbReference>
<reference evidence="2 3" key="1">
    <citation type="submission" date="2024-04" db="EMBL/GenBank/DDBJ databases">
        <title>draft genome sequnece of Paenibacillus filicis.</title>
        <authorList>
            <person name="Kim D.-U."/>
        </authorList>
    </citation>
    <scope>NUCLEOTIDE SEQUENCE [LARGE SCALE GENOMIC DNA]</scope>
    <source>
        <strain evidence="2 3">KACC14197</strain>
    </source>
</reference>
<organism evidence="2 3">
    <name type="scientific">Paenibacillus filicis</name>
    <dbReference type="NCBI Taxonomy" id="669464"/>
    <lineage>
        <taxon>Bacteria</taxon>
        <taxon>Bacillati</taxon>
        <taxon>Bacillota</taxon>
        <taxon>Bacilli</taxon>
        <taxon>Bacillales</taxon>
        <taxon>Paenibacillaceae</taxon>
        <taxon>Paenibacillus</taxon>
    </lineage>
</organism>
<dbReference type="Proteomes" id="UP001469365">
    <property type="component" value="Unassembled WGS sequence"/>
</dbReference>
<evidence type="ECO:0000313" key="3">
    <source>
        <dbReference type="Proteomes" id="UP001469365"/>
    </source>
</evidence>
<keyword evidence="3" id="KW-1185">Reference proteome</keyword>
<dbReference type="InterPro" id="IPR001387">
    <property type="entry name" value="Cro/C1-type_HTH"/>
</dbReference>
<dbReference type="Gene3D" id="1.10.260.40">
    <property type="entry name" value="lambda repressor-like DNA-binding domains"/>
    <property type="match status" value="1"/>
</dbReference>
<accession>A0ABU9DBQ9</accession>
<feature type="domain" description="HTH cro/C1-type" evidence="1">
    <location>
        <begin position="12"/>
        <end position="66"/>
    </location>
</feature>
<dbReference type="InterPro" id="IPR010982">
    <property type="entry name" value="Lambda_DNA-bd_dom_sf"/>
</dbReference>
<evidence type="ECO:0000313" key="2">
    <source>
        <dbReference type="EMBL" id="MEK8126294.1"/>
    </source>
</evidence>
<proteinExistence type="predicted"/>
<dbReference type="SUPFAM" id="SSF47413">
    <property type="entry name" value="lambda repressor-like DNA-binding domains"/>
    <property type="match status" value="1"/>
</dbReference>
<gene>
    <name evidence="2" type="ORF">WMW72_00035</name>
</gene>
<dbReference type="PROSITE" id="PS50943">
    <property type="entry name" value="HTH_CROC1"/>
    <property type="match status" value="1"/>
</dbReference>
<dbReference type="EMBL" id="JBBPCC010000001">
    <property type="protein sequence ID" value="MEK8126294.1"/>
    <property type="molecule type" value="Genomic_DNA"/>
</dbReference>